<evidence type="ECO:0000256" key="2">
    <source>
        <dbReference type="ARBA" id="ARBA00023134"/>
    </source>
</evidence>
<dbReference type="PROSITE" id="PS51419">
    <property type="entry name" value="RAB"/>
    <property type="match status" value="1"/>
</dbReference>
<dbReference type="Proteomes" id="UP001497497">
    <property type="component" value="Unassembled WGS sequence"/>
</dbReference>
<keyword evidence="2" id="KW-0342">GTP-binding</keyword>
<dbReference type="EMBL" id="CAXITT010000101">
    <property type="protein sequence ID" value="CAL1531933.1"/>
    <property type="molecule type" value="Genomic_DNA"/>
</dbReference>
<dbReference type="Pfam" id="PF00071">
    <property type="entry name" value="Ras"/>
    <property type="match status" value="1"/>
</dbReference>
<keyword evidence="4" id="KW-1185">Reference proteome</keyword>
<name>A0AAV2HEX9_LYMST</name>
<dbReference type="AlphaFoldDB" id="A0AAV2HEX9"/>
<dbReference type="InterPro" id="IPR005225">
    <property type="entry name" value="Small_GTP-bd"/>
</dbReference>
<sequence>MSLYSSRIHNNVLDKSNTQAVMKHCLFPNLSEAKLFRHFSTGCEVYTNGTYDYVIKVILLGDQGVGKTSFLKALKIHPDVVKAQCMCRVAHTVDHLEVEVNTSMGHHALVRLCDTGGQERYRSLTSSYYRGAHGVLLVFDVNNMKSLENIEQWLSDLETFASASSCVRVLLGSKSTTNERKVAPQVARKYAESRDLPYMEFDSAHFFNVIESLKLLVDKIAKEVTMSPSNSTIIRPVSQNDASIKKDRYSCFC</sequence>
<dbReference type="GO" id="GO:0005525">
    <property type="term" value="F:GTP binding"/>
    <property type="evidence" value="ECO:0007669"/>
    <property type="project" value="UniProtKB-KW"/>
</dbReference>
<dbReference type="FunFam" id="3.40.50.300:FF:001447">
    <property type="entry name" value="Ras-related protein Rab-1B"/>
    <property type="match status" value="1"/>
</dbReference>
<dbReference type="PRINTS" id="PR00449">
    <property type="entry name" value="RASTRNSFRMNG"/>
</dbReference>
<dbReference type="NCBIfam" id="TIGR00231">
    <property type="entry name" value="small_GTP"/>
    <property type="match status" value="1"/>
</dbReference>
<dbReference type="InterPro" id="IPR027417">
    <property type="entry name" value="P-loop_NTPase"/>
</dbReference>
<dbReference type="CDD" id="cd00154">
    <property type="entry name" value="Rab"/>
    <property type="match status" value="1"/>
</dbReference>
<reference evidence="3 4" key="1">
    <citation type="submission" date="2024-04" db="EMBL/GenBank/DDBJ databases">
        <authorList>
            <consortium name="Genoscope - CEA"/>
            <person name="William W."/>
        </authorList>
    </citation>
    <scope>NUCLEOTIDE SEQUENCE [LARGE SCALE GENOMIC DNA]</scope>
</reference>
<dbReference type="PROSITE" id="PS51421">
    <property type="entry name" value="RAS"/>
    <property type="match status" value="1"/>
</dbReference>
<gene>
    <name evidence="3" type="ORF">GSLYS_00006012001</name>
</gene>
<comment type="caution">
    <text evidence="3">The sequence shown here is derived from an EMBL/GenBank/DDBJ whole genome shotgun (WGS) entry which is preliminary data.</text>
</comment>
<protein>
    <submittedName>
        <fullName evidence="3">Uncharacterized protein</fullName>
    </submittedName>
</protein>
<evidence type="ECO:0000313" key="3">
    <source>
        <dbReference type="EMBL" id="CAL1531933.1"/>
    </source>
</evidence>
<evidence type="ECO:0000313" key="4">
    <source>
        <dbReference type="Proteomes" id="UP001497497"/>
    </source>
</evidence>
<dbReference type="SMART" id="SM00173">
    <property type="entry name" value="RAS"/>
    <property type="match status" value="1"/>
</dbReference>
<dbReference type="SUPFAM" id="SSF52540">
    <property type="entry name" value="P-loop containing nucleoside triphosphate hydrolases"/>
    <property type="match status" value="1"/>
</dbReference>
<dbReference type="InterPro" id="IPR050227">
    <property type="entry name" value="Rab"/>
</dbReference>
<dbReference type="Gene3D" id="3.40.50.300">
    <property type="entry name" value="P-loop containing nucleotide triphosphate hydrolases"/>
    <property type="match status" value="1"/>
</dbReference>
<accession>A0AAV2HEX9</accession>
<dbReference type="GO" id="GO:0003924">
    <property type="term" value="F:GTPase activity"/>
    <property type="evidence" value="ECO:0007669"/>
    <property type="project" value="InterPro"/>
</dbReference>
<dbReference type="InterPro" id="IPR001806">
    <property type="entry name" value="Small_GTPase"/>
</dbReference>
<evidence type="ECO:0000256" key="1">
    <source>
        <dbReference type="ARBA" id="ARBA00022741"/>
    </source>
</evidence>
<organism evidence="3 4">
    <name type="scientific">Lymnaea stagnalis</name>
    <name type="common">Great pond snail</name>
    <name type="synonym">Helix stagnalis</name>
    <dbReference type="NCBI Taxonomy" id="6523"/>
    <lineage>
        <taxon>Eukaryota</taxon>
        <taxon>Metazoa</taxon>
        <taxon>Spiralia</taxon>
        <taxon>Lophotrochozoa</taxon>
        <taxon>Mollusca</taxon>
        <taxon>Gastropoda</taxon>
        <taxon>Heterobranchia</taxon>
        <taxon>Euthyneura</taxon>
        <taxon>Panpulmonata</taxon>
        <taxon>Hygrophila</taxon>
        <taxon>Lymnaeoidea</taxon>
        <taxon>Lymnaeidae</taxon>
        <taxon>Lymnaea</taxon>
    </lineage>
</organism>
<dbReference type="PANTHER" id="PTHR47977">
    <property type="entry name" value="RAS-RELATED PROTEIN RAB"/>
    <property type="match status" value="1"/>
</dbReference>
<proteinExistence type="predicted"/>
<keyword evidence="1" id="KW-0547">Nucleotide-binding</keyword>
<dbReference type="SMART" id="SM00175">
    <property type="entry name" value="RAB"/>
    <property type="match status" value="1"/>
</dbReference>